<evidence type="ECO:0000313" key="4">
    <source>
        <dbReference type="Proteomes" id="UP001557470"/>
    </source>
</evidence>
<sequence>MSQCLHSKDESELFCELREQQSDELKGKLGPDRPEETRGNLSSAMKMDGRKNILRKIKACCSRPKLSTVTIFKRVESNPALTEVDLDFQENLKQNRLVEACQQLLLREDQIFNQETVMTEESGGVCIEDEKDSLHKDYEKLLLHLELALHDTFSSTASEQQFKILQSAVEAIMLQEQQDERWEKLLQASQKPCPEWRPYQCMLTHNAILKEMVKSRINNAAEDNVSVSSADRLSTSLKREVFLMGKRLKEDILKVVNDVRGCYPADFDVCNIYMRFYHQAFSARLTEIAQSELDAEDCAYVLYWVNNYYPSEILKDKDLEGQINGTSLGCLLSKKDLKILEEQYLLYKEVQVQTWVSKALSKEEESWRSGKMPDLTDNYYFCHLAIDVIQIVNGAMTEARTVLSAEDNARRFLSVMDSFLKSFKTSLEECMKGRRENCQAVVKANLFSIEEFRNFILKEMSGEVMARSLSALTELEDAGYGYFTQPIHEELKMHYRRLWTRDWFTCGHRVLDDVMEILDRHIQQLTDLNPICMEKLLGRLHVDITVEYVRRMMKRKMRLKEMEQQTAANMLLTDSNILTNFFTEAGSKRHWLRHVLEKMAEVVKLQDTGSVHLEIIALAMDYPDISCSHISALLYLKANLSKNDVSSIKKSLEENRLAITPLNTNPPFFSKVRAGKMWNYTSK</sequence>
<evidence type="ECO:0000256" key="1">
    <source>
        <dbReference type="ARBA" id="ARBA00009447"/>
    </source>
</evidence>
<dbReference type="PANTHER" id="PTHR21292:SF4">
    <property type="entry name" value="TUMOR NECROSIS FACTOR ALPHA-INDUCED PROTEIN 2"/>
    <property type="match status" value="1"/>
</dbReference>
<dbReference type="AlphaFoldDB" id="A0ABD0VYF6"/>
<evidence type="ECO:0000313" key="3">
    <source>
        <dbReference type="EMBL" id="KAL0963167.1"/>
    </source>
</evidence>
<dbReference type="Gene3D" id="1.10.357.70">
    <property type="entry name" value="Exocyst complex component Sec6, C-terminal domain"/>
    <property type="match status" value="1"/>
</dbReference>
<feature type="compositionally biased region" description="Basic and acidic residues" evidence="2">
    <location>
        <begin position="22"/>
        <end position="38"/>
    </location>
</feature>
<dbReference type="EMBL" id="JAGEUA010000011">
    <property type="protein sequence ID" value="KAL0963167.1"/>
    <property type="molecule type" value="Genomic_DNA"/>
</dbReference>
<dbReference type="InterPro" id="IPR042532">
    <property type="entry name" value="EXOC3/Sec6_C"/>
</dbReference>
<name>A0ABD0VYF6_UMBPY</name>
<accession>A0ABD0VYF6</accession>
<comment type="caution">
    <text evidence="3">The sequence shown here is derived from an EMBL/GenBank/DDBJ whole genome shotgun (WGS) entry which is preliminary data.</text>
</comment>
<feature type="region of interest" description="Disordered" evidence="2">
    <location>
        <begin position="22"/>
        <end position="44"/>
    </location>
</feature>
<keyword evidence="4" id="KW-1185">Reference proteome</keyword>
<evidence type="ECO:0008006" key="5">
    <source>
        <dbReference type="Google" id="ProtNLM"/>
    </source>
</evidence>
<proteinExistence type="inferred from homology"/>
<comment type="similarity">
    <text evidence="1">Belongs to the SEC6 family.</text>
</comment>
<evidence type="ECO:0000256" key="2">
    <source>
        <dbReference type="SAM" id="MobiDB-lite"/>
    </source>
</evidence>
<dbReference type="InterPro" id="IPR010326">
    <property type="entry name" value="EXOC3/Sec6"/>
</dbReference>
<reference evidence="3 4" key="1">
    <citation type="submission" date="2024-06" db="EMBL/GenBank/DDBJ databases">
        <authorList>
            <person name="Pan Q."/>
            <person name="Wen M."/>
            <person name="Jouanno E."/>
            <person name="Zahm M."/>
            <person name="Klopp C."/>
            <person name="Cabau C."/>
            <person name="Louis A."/>
            <person name="Berthelot C."/>
            <person name="Parey E."/>
            <person name="Roest Crollius H."/>
            <person name="Montfort J."/>
            <person name="Robinson-Rechavi M."/>
            <person name="Bouchez O."/>
            <person name="Lampietro C."/>
            <person name="Lopez Roques C."/>
            <person name="Donnadieu C."/>
            <person name="Postlethwait J."/>
            <person name="Bobe J."/>
            <person name="Verreycken H."/>
            <person name="Guiguen Y."/>
        </authorList>
    </citation>
    <scope>NUCLEOTIDE SEQUENCE [LARGE SCALE GENOMIC DNA]</scope>
    <source>
        <strain evidence="3">Up_M1</strain>
        <tissue evidence="3">Testis</tissue>
    </source>
</reference>
<dbReference type="Pfam" id="PF06046">
    <property type="entry name" value="Sec6"/>
    <property type="match status" value="1"/>
</dbReference>
<dbReference type="PANTHER" id="PTHR21292">
    <property type="entry name" value="EXOCYST COMPLEX COMPONENT SEC6-RELATED"/>
    <property type="match status" value="1"/>
</dbReference>
<dbReference type="Proteomes" id="UP001557470">
    <property type="component" value="Unassembled WGS sequence"/>
</dbReference>
<gene>
    <name evidence="3" type="ORF">UPYG_G00350610</name>
</gene>
<protein>
    <recommendedName>
        <fullName evidence="5">Tumor necrosis factor alpha-induced protein 2</fullName>
    </recommendedName>
</protein>
<organism evidence="3 4">
    <name type="scientific">Umbra pygmaea</name>
    <name type="common">Eastern mudminnow</name>
    <dbReference type="NCBI Taxonomy" id="75934"/>
    <lineage>
        <taxon>Eukaryota</taxon>
        <taxon>Metazoa</taxon>
        <taxon>Chordata</taxon>
        <taxon>Craniata</taxon>
        <taxon>Vertebrata</taxon>
        <taxon>Euteleostomi</taxon>
        <taxon>Actinopterygii</taxon>
        <taxon>Neopterygii</taxon>
        <taxon>Teleostei</taxon>
        <taxon>Protacanthopterygii</taxon>
        <taxon>Esociformes</taxon>
        <taxon>Umbridae</taxon>
        <taxon>Umbra</taxon>
    </lineage>
</organism>